<dbReference type="SUPFAM" id="SSF50249">
    <property type="entry name" value="Nucleic acid-binding proteins"/>
    <property type="match status" value="1"/>
</dbReference>
<dbReference type="PANTHER" id="PTHR10724">
    <property type="entry name" value="30S RIBOSOMAL PROTEIN S1"/>
    <property type="match status" value="1"/>
</dbReference>
<dbReference type="GO" id="GO:0003729">
    <property type="term" value="F:mRNA binding"/>
    <property type="evidence" value="ECO:0007669"/>
    <property type="project" value="UniProtKB-ARBA"/>
</dbReference>
<proteinExistence type="predicted"/>
<dbReference type="Gene3D" id="1.10.10.650">
    <property type="entry name" value="RuvA domain 2-like"/>
    <property type="match status" value="1"/>
</dbReference>
<dbReference type="SMART" id="SM00732">
    <property type="entry name" value="YqgFc"/>
    <property type="match status" value="1"/>
</dbReference>
<dbReference type="InterPro" id="IPR032639">
    <property type="entry name" value="Tex_YqgF"/>
</dbReference>
<dbReference type="Pfam" id="PF17674">
    <property type="entry name" value="HHH_9"/>
    <property type="match status" value="1"/>
</dbReference>
<evidence type="ECO:0000259" key="2">
    <source>
        <dbReference type="PROSITE" id="PS50126"/>
    </source>
</evidence>
<comment type="caution">
    <text evidence="3">The sequence shown here is derived from an EMBL/GenBank/DDBJ whole genome shotgun (WGS) entry which is preliminary data.</text>
</comment>
<dbReference type="InterPro" id="IPR010994">
    <property type="entry name" value="RuvA_2-like"/>
</dbReference>
<dbReference type="Gene3D" id="2.40.50.140">
    <property type="entry name" value="Nucleic acid-binding proteins"/>
    <property type="match status" value="1"/>
</dbReference>
<dbReference type="SMART" id="SM00316">
    <property type="entry name" value="S1"/>
    <property type="match status" value="1"/>
</dbReference>
<dbReference type="InterPro" id="IPR012337">
    <property type="entry name" value="RNaseH-like_sf"/>
</dbReference>
<dbReference type="Gene3D" id="1.10.150.310">
    <property type="entry name" value="Tex RuvX-like domain-like"/>
    <property type="match status" value="1"/>
</dbReference>
<dbReference type="AlphaFoldDB" id="A0A6P0USB9"/>
<dbReference type="Pfam" id="PF16921">
    <property type="entry name" value="Tex_YqgF"/>
    <property type="match status" value="1"/>
</dbReference>
<dbReference type="GO" id="GO:0006139">
    <property type="term" value="P:nucleobase-containing compound metabolic process"/>
    <property type="evidence" value="ECO:0007669"/>
    <property type="project" value="InterPro"/>
</dbReference>
<gene>
    <name evidence="3" type="ORF">GWK08_07430</name>
</gene>
<evidence type="ECO:0000313" key="3">
    <source>
        <dbReference type="EMBL" id="NER13266.1"/>
    </source>
</evidence>
<dbReference type="SUPFAM" id="SSF158832">
    <property type="entry name" value="Tex N-terminal region-like"/>
    <property type="match status" value="1"/>
</dbReference>
<reference evidence="3 4" key="1">
    <citation type="submission" date="2020-01" db="EMBL/GenBank/DDBJ databases">
        <title>Leptobacterium flavescens.</title>
        <authorList>
            <person name="Wang G."/>
        </authorList>
    </citation>
    <scope>NUCLEOTIDE SEQUENCE [LARGE SCALE GENOMIC DNA]</scope>
    <source>
        <strain evidence="3 4">KCTC 22160</strain>
    </source>
</reference>
<dbReference type="FunFam" id="1.10.10.650:FF:000001">
    <property type="entry name" value="S1 RNA-binding domain 1"/>
    <property type="match status" value="1"/>
</dbReference>
<name>A0A6P0USB9_9FLAO</name>
<keyword evidence="1" id="KW-0175">Coiled coil</keyword>
<dbReference type="Pfam" id="PF12836">
    <property type="entry name" value="HHH_3"/>
    <property type="match status" value="1"/>
</dbReference>
<feature type="coiled-coil region" evidence="1">
    <location>
        <begin position="53"/>
        <end position="80"/>
    </location>
</feature>
<dbReference type="InterPro" id="IPR006641">
    <property type="entry name" value="YqgF/RNaseH-like_dom"/>
</dbReference>
<evidence type="ECO:0000313" key="4">
    <source>
        <dbReference type="Proteomes" id="UP000468581"/>
    </source>
</evidence>
<dbReference type="CDD" id="cd05685">
    <property type="entry name" value="S1_Tex"/>
    <property type="match status" value="1"/>
</dbReference>
<dbReference type="PROSITE" id="PS50126">
    <property type="entry name" value="S1"/>
    <property type="match status" value="1"/>
</dbReference>
<dbReference type="PANTHER" id="PTHR10724:SF10">
    <property type="entry name" value="S1 RNA-BINDING DOMAIN-CONTAINING PROTEIN 1"/>
    <property type="match status" value="1"/>
</dbReference>
<dbReference type="InterPro" id="IPR023319">
    <property type="entry name" value="Tex-like_HTH_dom_sf"/>
</dbReference>
<dbReference type="RefSeq" id="WP_163606260.1">
    <property type="nucleotide sequence ID" value="NZ_JAABOO010000001.1"/>
</dbReference>
<protein>
    <submittedName>
        <fullName evidence="3">S1 RNA-binding domain-containing protein</fullName>
    </submittedName>
</protein>
<dbReference type="InterPro" id="IPR003029">
    <property type="entry name" value="S1_domain"/>
</dbReference>
<keyword evidence="4" id="KW-1185">Reference proteome</keyword>
<dbReference type="GO" id="GO:0006412">
    <property type="term" value="P:translation"/>
    <property type="evidence" value="ECO:0007669"/>
    <property type="project" value="TreeGrafter"/>
</dbReference>
<dbReference type="SUPFAM" id="SSF47781">
    <property type="entry name" value="RuvA domain 2-like"/>
    <property type="match status" value="2"/>
</dbReference>
<dbReference type="InterPro" id="IPR037027">
    <property type="entry name" value="YqgF/RNaseH-like_dom_sf"/>
</dbReference>
<dbReference type="GO" id="GO:0005737">
    <property type="term" value="C:cytoplasm"/>
    <property type="evidence" value="ECO:0007669"/>
    <property type="project" value="UniProtKB-ARBA"/>
</dbReference>
<dbReference type="InterPro" id="IPR055179">
    <property type="entry name" value="Tex-like_central_region"/>
</dbReference>
<dbReference type="InterPro" id="IPR041692">
    <property type="entry name" value="HHH_9"/>
</dbReference>
<dbReference type="Proteomes" id="UP000468581">
    <property type="component" value="Unassembled WGS sequence"/>
</dbReference>
<dbReference type="Pfam" id="PF22706">
    <property type="entry name" value="Tex_central_region"/>
    <property type="match status" value="1"/>
</dbReference>
<accession>A0A6P0USB9</accession>
<dbReference type="EMBL" id="JAABOO010000001">
    <property type="protein sequence ID" value="NER13266.1"/>
    <property type="molecule type" value="Genomic_DNA"/>
</dbReference>
<dbReference type="InterPro" id="IPR023323">
    <property type="entry name" value="Tex-like_dom_sf"/>
</dbReference>
<sequence>MEVVSYINSRVSAAERSVKNTLQLLNEDCTIPFIARYRKEMTGNLDEVAIGEIAKLKAAFEELEKRKKSILKSIEEQEALTPELKEKILKTENLSQLEDLYLPYKKKRNTKAAVAREKGLEPLAKIIMKQQDDNVELTASRYINDKVKNEDEALQGARDIIAEWINENEWVRNKLRRLYSRKAVILSKVVKEKETQEEAQKYRQYFDWSEPVFKCPSHRLLAMLRAEKEEIVKLKISVEKDDALDIIDDIIIKTDVESATNQVFIAIEDAYKRLLAPALSNELLKTAKEKADTDAIKVFSGNLRQLLLASPLGEKRILAIDPGFKSGCKVVCLDENGTLKHNENIYPHPPQRETGPAMKKIKSLVNAHKIEAIAIGNGTASRETEAFVKRIAFDRDLQVFVVNESGASVYSASKVAREEFPNFDVTVRGAVSIGRRLSDPLAELVKIDPKAIGVGQYQHDVDQNKLKDELDTVVMSCVNQVGVNINTASKSLLSYVSGIGPSLAESVVKYRSEKGGINSRKELLKIPRLGNKAFEQCAAFLRITDAENPLDNSAVHPESYSLVEKMAADQKVALTELIGNKELISKININNYCTEQIGLPTLTDIVKELEKPGLDPRQKAKVFEFAKDIKTIEDLKTGMTVPGIVNNITNFGCFVDIGIKESGLVHISKLSNEYVSDVNSVVQLHQHVSVKVMEVDLARKRIQLSMVD</sequence>
<organism evidence="3 4">
    <name type="scientific">Leptobacterium flavescens</name>
    <dbReference type="NCBI Taxonomy" id="472055"/>
    <lineage>
        <taxon>Bacteria</taxon>
        <taxon>Pseudomonadati</taxon>
        <taxon>Bacteroidota</taxon>
        <taxon>Flavobacteriia</taxon>
        <taxon>Flavobacteriales</taxon>
        <taxon>Flavobacteriaceae</taxon>
        <taxon>Leptobacterium</taxon>
    </lineage>
</organism>
<dbReference type="InterPro" id="IPR018974">
    <property type="entry name" value="Tex-like_N"/>
</dbReference>
<dbReference type="InterPro" id="IPR012340">
    <property type="entry name" value="NA-bd_OB-fold"/>
</dbReference>
<dbReference type="InterPro" id="IPR044146">
    <property type="entry name" value="S1_Tex"/>
</dbReference>
<feature type="domain" description="S1 motif" evidence="2">
    <location>
        <begin position="638"/>
        <end position="707"/>
    </location>
</feature>
<dbReference type="FunFam" id="1.10.150.310:FF:000001">
    <property type="entry name" value="RNA-binding transcriptional accessory protein"/>
    <property type="match status" value="1"/>
</dbReference>
<dbReference type="Pfam" id="PF00575">
    <property type="entry name" value="S1"/>
    <property type="match status" value="1"/>
</dbReference>
<dbReference type="GO" id="GO:0003735">
    <property type="term" value="F:structural constituent of ribosome"/>
    <property type="evidence" value="ECO:0007669"/>
    <property type="project" value="TreeGrafter"/>
</dbReference>
<dbReference type="SUPFAM" id="SSF53098">
    <property type="entry name" value="Ribonuclease H-like"/>
    <property type="match status" value="1"/>
</dbReference>
<evidence type="ECO:0000256" key="1">
    <source>
        <dbReference type="SAM" id="Coils"/>
    </source>
</evidence>
<dbReference type="FunFam" id="3.30.420.140:FF:000001">
    <property type="entry name" value="RNA-binding transcriptional accessory protein"/>
    <property type="match status" value="1"/>
</dbReference>
<dbReference type="Pfam" id="PF09371">
    <property type="entry name" value="Tex_N"/>
    <property type="match status" value="1"/>
</dbReference>
<dbReference type="Gene3D" id="1.10.3500.10">
    <property type="entry name" value="Tex N-terminal region-like"/>
    <property type="match status" value="1"/>
</dbReference>
<dbReference type="Gene3D" id="3.30.420.140">
    <property type="entry name" value="YqgF/RNase H-like domain"/>
    <property type="match status" value="1"/>
</dbReference>
<dbReference type="FunFam" id="2.40.50.140:FF:000051">
    <property type="entry name" value="RNA-binding transcriptional accessory protein"/>
    <property type="match status" value="1"/>
</dbReference>
<dbReference type="InterPro" id="IPR050437">
    <property type="entry name" value="Ribos_protein_bS1-like"/>
</dbReference>